<feature type="compositionally biased region" description="Basic and acidic residues" evidence="1">
    <location>
        <begin position="137"/>
        <end position="161"/>
    </location>
</feature>
<evidence type="ECO:0000256" key="1">
    <source>
        <dbReference type="SAM" id="MobiDB-lite"/>
    </source>
</evidence>
<feature type="compositionally biased region" description="Basic and acidic residues" evidence="1">
    <location>
        <begin position="187"/>
        <end position="208"/>
    </location>
</feature>
<evidence type="ECO:0000313" key="2">
    <source>
        <dbReference type="EMBL" id="QEU74138.1"/>
    </source>
</evidence>
<dbReference type="OrthoDB" id="4311227at2"/>
<dbReference type="EMBL" id="CP023702">
    <property type="protein sequence ID" value="QEU74138.1"/>
    <property type="molecule type" value="Genomic_DNA"/>
</dbReference>
<name>A0A5J6FCL2_9ACTN</name>
<feature type="region of interest" description="Disordered" evidence="1">
    <location>
        <begin position="121"/>
        <end position="243"/>
    </location>
</feature>
<organism evidence="2 3">
    <name type="scientific">Streptomyces nitrosporeus</name>
    <dbReference type="NCBI Taxonomy" id="28894"/>
    <lineage>
        <taxon>Bacteria</taxon>
        <taxon>Bacillati</taxon>
        <taxon>Actinomycetota</taxon>
        <taxon>Actinomycetes</taxon>
        <taxon>Kitasatosporales</taxon>
        <taxon>Streptomycetaceae</taxon>
        <taxon>Streptomyces</taxon>
    </lineage>
</organism>
<proteinExistence type="predicted"/>
<evidence type="ECO:0000313" key="3">
    <source>
        <dbReference type="Proteomes" id="UP000326178"/>
    </source>
</evidence>
<gene>
    <name evidence="2" type="ORF">CP967_20975</name>
</gene>
<protein>
    <submittedName>
        <fullName evidence="2">Cell wall protein</fullName>
    </submittedName>
</protein>
<dbReference type="RefSeq" id="WP_150489433.1">
    <property type="nucleotide sequence ID" value="NZ_BMUV01000034.1"/>
</dbReference>
<feature type="compositionally biased region" description="Basic residues" evidence="1">
    <location>
        <begin position="222"/>
        <end position="234"/>
    </location>
</feature>
<dbReference type="Proteomes" id="UP000326178">
    <property type="component" value="Chromosome"/>
</dbReference>
<accession>A0A5J6FCL2</accession>
<sequence length="420" mass="46269">MAWLVGAGLHPRARTTTLAVAHDLARRMDYDLGLVLYDLKGTATRCRMTVATVKRHVRVLRELGALVWKRHGTKRNLHLPGRPYTATATIYAATVPALYDTAMGHRLDGTGYHARVRGVTDTGRDRAITTTARTRHRPVDNPLVDHRRSGRHEPHSLDAHHHVPPAELGETLNYTPRKRAASPDTPPRPDGKAGRKADRKTGDRKTGDGKSGGRKTGDGRTTRRRRPTRDRAPRRSPLQVAHDIAVARQVRPLVSWAQSEGLRRLAHALRPLIDRGLDAHAIAAELHGMVLTWRPRHPAAYITAVLARDHRATTTAAETAGHPRTPPPRAFSQALATLRTAQTAAVGATRPADDHPPADSTEDLTAEDITLLRSAASTDPALILTALENLGELRTRRLYTDRLVDRARLQLFGGPHITIR</sequence>
<keyword evidence="3" id="KW-1185">Reference proteome</keyword>
<reference evidence="2 3" key="1">
    <citation type="submission" date="2017-09" db="EMBL/GenBank/DDBJ databases">
        <authorList>
            <person name="Lee N."/>
            <person name="Cho B.-K."/>
        </authorList>
    </citation>
    <scope>NUCLEOTIDE SEQUENCE [LARGE SCALE GENOMIC DNA]</scope>
    <source>
        <strain evidence="2 3">ATCC 12769</strain>
    </source>
</reference>
<dbReference type="AlphaFoldDB" id="A0A5J6FCL2"/>
<dbReference type="KEGG" id="snk:CP967_20975"/>